<feature type="domain" description="Apple" evidence="6">
    <location>
        <begin position="1462"/>
        <end position="1546"/>
    </location>
</feature>
<evidence type="ECO:0008006" key="9">
    <source>
        <dbReference type="Google" id="ProtNLM"/>
    </source>
</evidence>
<dbReference type="Proteomes" id="UP000323000">
    <property type="component" value="Chromosome 13"/>
</dbReference>
<dbReference type="SMART" id="SM00473">
    <property type="entry name" value="PAN_AP"/>
    <property type="match status" value="4"/>
</dbReference>
<dbReference type="PROSITE" id="PS50927">
    <property type="entry name" value="BULB_LECTIN"/>
    <property type="match status" value="3"/>
</dbReference>
<keyword evidence="1" id="KW-0732">Signal</keyword>
<dbReference type="InterPro" id="IPR036426">
    <property type="entry name" value="Bulb-type_lectin_dom_sf"/>
</dbReference>
<dbReference type="InterPro" id="IPR001480">
    <property type="entry name" value="Bulb-type_lectin_dom"/>
</dbReference>
<feature type="domain" description="Bulb-type lectin" evidence="5">
    <location>
        <begin position="1151"/>
        <end position="1271"/>
    </location>
</feature>
<evidence type="ECO:0000259" key="5">
    <source>
        <dbReference type="PROSITE" id="PS50927"/>
    </source>
</evidence>
<dbReference type="EMBL" id="VAHF01000013">
    <property type="protein sequence ID" value="TXG47255.1"/>
    <property type="molecule type" value="Genomic_DNA"/>
</dbReference>
<name>A0A5C7GRR9_9ROSI</name>
<evidence type="ECO:0000313" key="8">
    <source>
        <dbReference type="Proteomes" id="UP000323000"/>
    </source>
</evidence>
<keyword evidence="4" id="KW-0472">Membrane</keyword>
<feature type="transmembrane region" description="Helical" evidence="4">
    <location>
        <begin position="78"/>
        <end position="98"/>
    </location>
</feature>
<evidence type="ECO:0000256" key="4">
    <source>
        <dbReference type="SAM" id="Phobius"/>
    </source>
</evidence>
<dbReference type="InterPro" id="IPR003609">
    <property type="entry name" value="Pan_app"/>
</dbReference>
<dbReference type="FunFam" id="2.90.10.10:FF:000001">
    <property type="entry name" value="G-type lectin S-receptor-like serine/threonine-protein kinase"/>
    <property type="match status" value="3"/>
</dbReference>
<feature type="transmembrane region" description="Helical" evidence="4">
    <location>
        <begin position="360"/>
        <end position="380"/>
    </location>
</feature>
<protein>
    <recommendedName>
        <fullName evidence="9">Bulb-type lectin domain-containing protein</fullName>
    </recommendedName>
</protein>
<keyword evidence="2" id="KW-1015">Disulfide bond</keyword>
<feature type="domain" description="Apple" evidence="6">
    <location>
        <begin position="1"/>
        <end position="67"/>
    </location>
</feature>
<dbReference type="PROSITE" id="PS50948">
    <property type="entry name" value="PAN"/>
    <property type="match status" value="3"/>
</dbReference>
<evidence type="ECO:0000259" key="6">
    <source>
        <dbReference type="PROSITE" id="PS50948"/>
    </source>
</evidence>
<keyword evidence="4" id="KW-0812">Transmembrane</keyword>
<keyword evidence="3" id="KW-0325">Glycoprotein</keyword>
<evidence type="ECO:0000313" key="7">
    <source>
        <dbReference type="EMBL" id="TXG47255.1"/>
    </source>
</evidence>
<sequence length="1564" mass="174343">MLETMKLPVFAARSFVTIEKCRELCLNNCSCIAYAYDAGLSCMTWAGSLIDIQKFSSEGGDLYIRLAHSELEKRNTKVLIIVPVLGGIITIAICAFFLQRWMSKRNVNNVSAHLLDTGNLVLRDITTGISIWESFQEPTDTFMAVMKPRSQIRTGPIVQLRSWKSPADPSPEASHLASILQIFLNLSFGMIVAHIGVQVHGTVCYLLEICSVDAIDTIRASQPLRYPETITSSDSAFKLGFFSPVNSTNRYVGIWYNDKSEAVIWVANRNRPLKDASGVVTISEDGNLVVLNGQKEVLWSSNVSNPVTNASAQVLGSGNLVLNNNTGGSIWESFGQPTDTLMRRMRLSTDTKTDKKDMKVVVIVSVVVGVMAIAICTFFLCICNFDRTTSYCVFCESAMKEKSKMPQLQDLPVFNFEKLAIATNNFNLTNNKDAGCISEAYLRKNMVLQGSESRLSEDQDYLDTLLSSPTLDHPYYWSTKKQLAVMDPRSRSNAVALVLVLSCFYSNLGSAIDTITSSRLIRDSETIISNGSAFELGFFSPVNSSNRYVGIWFNDRSETVIWVANRNKPLKDASGVLKISEDGNLVVLNGQNEVLWSSNVSKPLTNATAQLLDSGNLVLVDSTNGISIWESFQDPTDKILSGMKLSTNKRTGQKVQLTSWKNPSDPSPGSYTHGIESSNIPEAFTWNDSQVYWRTGPWNGQNFIGVNGMVRYTYSNDGFQLLVDTQADAVSFTYSFLNLSRFFSLSSQGIIEGRYWNEGKKNWDVNFQSLQTECDVYGLCGAFGNCNPKKNPICSCLRGFEPKNIEEWNSGNWTSGCVRKRLLQCEKMNQTGDKVENDGFLKLETMKFPVFAARSFVTIEKCRELCLNNCSCIAYAYDAGIGCMTWTGSLIDLQKFSSGGADLYIRLAHSELEKKDNKVVVIVPVVAGTFTGAICIFFLCRWMAKHKERRNAREESSEQNQKRCSINYVTVTTVTEVNNVGAQLLDTGNLVLLDITIGISIWESSQEPTDTFLKGMKPSSPIRTENCSEHCLSSCSCIAYAYDAGIGFMTWTRSLIDLQKFPDGGEADLYIPLAYSKLESEVKPGQFGCKQSSFKFRINQRVCCHLHHLIIDTVCRQEVISQLVMELRSRRVLFAIVILLSGFYTYLGTAIDTITASQPIRDPETITSNGSAFILGFFNPGNSSNRYVGIWYNTKSEPVVWVANRNKPLNDASGIVTISEDGNLVVLNGQKEVLWSSNVSNSVTNVSAQLLDTGDLVLRDITTGICIWESFQEPTDTFLAGMELSSHMRTGPIVQLRSWKSPSDPSPGSFSFGIGSSNIPEGFIWNDSQVYWRTGPWNGLLFIGIPFMDSSYIDGYKLLADAKTGFVNFSYSFPNISVFYVLTTLGILEERVWDVEKNDWVVSFGSRETECDVYGWCGAFGNCNPQEKPICSCLRGFEPKHMEEWSRGNWTNGCVRKRPLLCERINQTDEVAKEDGFLKLEMMKVPCFVERLPIPVGDCREYCLNNCSCIVYAYDAGIGCMTWTGSLIDIQKLFPIGGPDLYIRLARSELGKFHDLLLILLLLF</sequence>
<dbReference type="CDD" id="cd01098">
    <property type="entry name" value="PAN_AP_plant"/>
    <property type="match status" value="3"/>
</dbReference>
<evidence type="ECO:0000256" key="2">
    <source>
        <dbReference type="ARBA" id="ARBA00023157"/>
    </source>
</evidence>
<reference evidence="8" key="1">
    <citation type="journal article" date="2019" name="Gigascience">
        <title>De novo genome assembly of the endangered Acer yangbiense, a plant species with extremely small populations endemic to Yunnan Province, China.</title>
        <authorList>
            <person name="Yang J."/>
            <person name="Wariss H.M."/>
            <person name="Tao L."/>
            <person name="Zhang R."/>
            <person name="Yun Q."/>
            <person name="Hollingsworth P."/>
            <person name="Dao Z."/>
            <person name="Luo G."/>
            <person name="Guo H."/>
            <person name="Ma Y."/>
            <person name="Sun W."/>
        </authorList>
    </citation>
    <scope>NUCLEOTIDE SEQUENCE [LARGE SCALE GENOMIC DNA]</scope>
    <source>
        <strain evidence="8">cv. Malutang</strain>
    </source>
</reference>
<feature type="transmembrane region" description="Helical" evidence="4">
    <location>
        <begin position="1132"/>
        <end position="1151"/>
    </location>
</feature>
<keyword evidence="4" id="KW-1133">Transmembrane helix</keyword>
<proteinExistence type="predicted"/>
<dbReference type="SMART" id="SM00108">
    <property type="entry name" value="B_lectin"/>
    <property type="match status" value="3"/>
</dbReference>
<feature type="transmembrane region" description="Helical" evidence="4">
    <location>
        <begin position="919"/>
        <end position="940"/>
    </location>
</feature>
<gene>
    <name evidence="7" type="ORF">EZV62_026549</name>
</gene>
<dbReference type="Gene3D" id="2.90.10.10">
    <property type="entry name" value="Bulb-type lectin domain"/>
    <property type="match status" value="3"/>
</dbReference>
<dbReference type="Pfam" id="PF00954">
    <property type="entry name" value="S_locus_glycop"/>
    <property type="match status" value="2"/>
</dbReference>
<evidence type="ECO:0000256" key="1">
    <source>
        <dbReference type="ARBA" id="ARBA00022729"/>
    </source>
</evidence>
<keyword evidence="8" id="KW-1185">Reference proteome</keyword>
<dbReference type="GO" id="GO:0048544">
    <property type="term" value="P:recognition of pollen"/>
    <property type="evidence" value="ECO:0007669"/>
    <property type="project" value="InterPro"/>
</dbReference>
<feature type="domain" description="Bulb-type lectin" evidence="5">
    <location>
        <begin position="215"/>
        <end position="335"/>
    </location>
</feature>
<dbReference type="SUPFAM" id="SSF51110">
    <property type="entry name" value="alpha-D-mannose-specific plant lectins"/>
    <property type="match status" value="5"/>
</dbReference>
<accession>A0A5C7GRR9</accession>
<dbReference type="PANTHER" id="PTHR32444:SF198">
    <property type="entry name" value="BULB-TYPE LECTIN DOMAIN-CONTAINING PROTEIN"/>
    <property type="match status" value="1"/>
</dbReference>
<dbReference type="InterPro" id="IPR000858">
    <property type="entry name" value="S_locus_glycoprot_dom"/>
</dbReference>
<organism evidence="7 8">
    <name type="scientific">Acer yangbiense</name>
    <dbReference type="NCBI Taxonomy" id="1000413"/>
    <lineage>
        <taxon>Eukaryota</taxon>
        <taxon>Viridiplantae</taxon>
        <taxon>Streptophyta</taxon>
        <taxon>Embryophyta</taxon>
        <taxon>Tracheophyta</taxon>
        <taxon>Spermatophyta</taxon>
        <taxon>Magnoliopsida</taxon>
        <taxon>eudicotyledons</taxon>
        <taxon>Gunneridae</taxon>
        <taxon>Pentapetalae</taxon>
        <taxon>rosids</taxon>
        <taxon>malvids</taxon>
        <taxon>Sapindales</taxon>
        <taxon>Sapindaceae</taxon>
        <taxon>Hippocastanoideae</taxon>
        <taxon>Acereae</taxon>
        <taxon>Acer</taxon>
    </lineage>
</organism>
<evidence type="ECO:0000256" key="3">
    <source>
        <dbReference type="ARBA" id="ARBA00023180"/>
    </source>
</evidence>
<dbReference type="Pfam" id="PF08276">
    <property type="entry name" value="PAN_2"/>
    <property type="match status" value="4"/>
</dbReference>
<dbReference type="Pfam" id="PF01453">
    <property type="entry name" value="B_lectin"/>
    <property type="match status" value="5"/>
</dbReference>
<dbReference type="PANTHER" id="PTHR32444">
    <property type="entry name" value="BULB-TYPE LECTIN DOMAIN-CONTAINING PROTEIN"/>
    <property type="match status" value="1"/>
</dbReference>
<dbReference type="CDD" id="cd00028">
    <property type="entry name" value="B_lectin"/>
    <property type="match status" value="3"/>
</dbReference>
<comment type="caution">
    <text evidence="7">The sequence shown here is derived from an EMBL/GenBank/DDBJ whole genome shotgun (WGS) entry which is preliminary data.</text>
</comment>
<feature type="domain" description="Apple" evidence="6">
    <location>
        <begin position="825"/>
        <end position="908"/>
    </location>
</feature>
<dbReference type="OrthoDB" id="1934880at2759"/>
<feature type="domain" description="Bulb-type lectin" evidence="5">
    <location>
        <begin position="512"/>
        <end position="632"/>
    </location>
</feature>